<gene>
    <name evidence="6 7" type="primary">gatC</name>
    <name evidence="7" type="ORF">TICRE_08320</name>
</gene>
<reference evidence="7 8" key="1">
    <citation type="submission" date="2016-02" db="EMBL/GenBank/DDBJ databases">
        <title>Genome sequence of Tissierella creatinophila DSM 6911.</title>
        <authorList>
            <person name="Poehlein A."/>
            <person name="Daniel R."/>
        </authorList>
    </citation>
    <scope>NUCLEOTIDE SEQUENCE [LARGE SCALE GENOMIC DNA]</scope>
    <source>
        <strain evidence="7 8">DSM 6911</strain>
    </source>
</reference>
<dbReference type="Proteomes" id="UP000186112">
    <property type="component" value="Unassembled WGS sequence"/>
</dbReference>
<dbReference type="GO" id="GO:0050567">
    <property type="term" value="F:glutaminyl-tRNA synthase (glutamine-hydrolyzing) activity"/>
    <property type="evidence" value="ECO:0007669"/>
    <property type="project" value="UniProtKB-UniRule"/>
</dbReference>
<comment type="subunit">
    <text evidence="2 6">Heterotrimer of A, B and C subunits.</text>
</comment>
<dbReference type="Pfam" id="PF02686">
    <property type="entry name" value="GatC"/>
    <property type="match status" value="1"/>
</dbReference>
<dbReference type="Gene3D" id="1.10.20.60">
    <property type="entry name" value="Glu-tRNAGln amidotransferase C subunit, N-terminal domain"/>
    <property type="match status" value="1"/>
</dbReference>
<keyword evidence="8" id="KW-1185">Reference proteome</keyword>
<dbReference type="GO" id="GO:0016740">
    <property type="term" value="F:transferase activity"/>
    <property type="evidence" value="ECO:0007669"/>
    <property type="project" value="UniProtKB-KW"/>
</dbReference>
<comment type="catalytic activity">
    <reaction evidence="4 6">
        <text>L-aspartyl-tRNA(Asn) + L-glutamine + ATP + H2O = L-asparaginyl-tRNA(Asn) + L-glutamate + ADP + phosphate + 2 H(+)</text>
        <dbReference type="Rhea" id="RHEA:14513"/>
        <dbReference type="Rhea" id="RHEA-COMP:9674"/>
        <dbReference type="Rhea" id="RHEA-COMP:9677"/>
        <dbReference type="ChEBI" id="CHEBI:15377"/>
        <dbReference type="ChEBI" id="CHEBI:15378"/>
        <dbReference type="ChEBI" id="CHEBI:29985"/>
        <dbReference type="ChEBI" id="CHEBI:30616"/>
        <dbReference type="ChEBI" id="CHEBI:43474"/>
        <dbReference type="ChEBI" id="CHEBI:58359"/>
        <dbReference type="ChEBI" id="CHEBI:78515"/>
        <dbReference type="ChEBI" id="CHEBI:78516"/>
        <dbReference type="ChEBI" id="CHEBI:456216"/>
    </reaction>
</comment>
<accession>A0A1U7M766</accession>
<dbReference type="InterPro" id="IPR036113">
    <property type="entry name" value="Asp/Glu-ADT_sf_sub_c"/>
</dbReference>
<dbReference type="GO" id="GO:0006450">
    <property type="term" value="P:regulation of translational fidelity"/>
    <property type="evidence" value="ECO:0007669"/>
    <property type="project" value="InterPro"/>
</dbReference>
<sequence length="94" mass="11145">MIDKREIEYLADLCKLNLTEEETIGFEKDLNDLLGEVEVIKEIDTKEVEITYNVNEMKNDLRKESVWKSLPREEVLKNTSEEQYGYFKILKVVD</sequence>
<dbReference type="EMBL" id="LTDM01000011">
    <property type="protein sequence ID" value="OLS03131.1"/>
    <property type="molecule type" value="Genomic_DNA"/>
</dbReference>
<dbReference type="PANTHER" id="PTHR15004">
    <property type="entry name" value="GLUTAMYL-TRNA(GLN) AMIDOTRANSFERASE SUBUNIT C, MITOCHONDRIAL"/>
    <property type="match status" value="1"/>
</dbReference>
<evidence type="ECO:0000256" key="6">
    <source>
        <dbReference type="HAMAP-Rule" id="MF_00122"/>
    </source>
</evidence>
<dbReference type="GO" id="GO:0050566">
    <property type="term" value="F:asparaginyl-tRNA synthase (glutamine-hydrolyzing) activity"/>
    <property type="evidence" value="ECO:0007669"/>
    <property type="project" value="RHEA"/>
</dbReference>
<keyword evidence="6" id="KW-0547">Nucleotide-binding</keyword>
<keyword evidence="7" id="KW-0808">Transferase</keyword>
<comment type="similarity">
    <text evidence="1 6">Belongs to the GatC family.</text>
</comment>
<evidence type="ECO:0000313" key="7">
    <source>
        <dbReference type="EMBL" id="OLS03131.1"/>
    </source>
</evidence>
<dbReference type="PANTHER" id="PTHR15004:SF0">
    <property type="entry name" value="GLUTAMYL-TRNA(GLN) AMIDOTRANSFERASE SUBUNIT C, MITOCHONDRIAL"/>
    <property type="match status" value="1"/>
</dbReference>
<keyword evidence="6" id="KW-0648">Protein biosynthesis</keyword>
<dbReference type="InterPro" id="IPR003837">
    <property type="entry name" value="GatC"/>
</dbReference>
<organism evidence="7 8">
    <name type="scientific">Tissierella creatinophila DSM 6911</name>
    <dbReference type="NCBI Taxonomy" id="1123403"/>
    <lineage>
        <taxon>Bacteria</taxon>
        <taxon>Bacillati</taxon>
        <taxon>Bacillota</taxon>
        <taxon>Tissierellia</taxon>
        <taxon>Tissierellales</taxon>
        <taxon>Tissierellaceae</taxon>
        <taxon>Tissierella</taxon>
    </lineage>
</organism>
<evidence type="ECO:0000256" key="3">
    <source>
        <dbReference type="ARBA" id="ARBA00024799"/>
    </source>
</evidence>
<comment type="function">
    <text evidence="3 6">Allows the formation of correctly charged Asn-tRNA(Asn) or Gln-tRNA(Gln) through the transamidation of misacylated Asp-tRNA(Asn) or Glu-tRNA(Gln) in organisms which lack either or both of asparaginyl-tRNA or glutaminyl-tRNA synthetases. The reaction takes place in the presence of glutamine and ATP through an activated phospho-Asp-tRNA(Asn) or phospho-Glu-tRNA(Gln).</text>
</comment>
<name>A0A1U7M766_TISCR</name>
<evidence type="ECO:0000313" key="8">
    <source>
        <dbReference type="Proteomes" id="UP000186112"/>
    </source>
</evidence>
<dbReference type="SUPFAM" id="SSF141000">
    <property type="entry name" value="Glu-tRNAGln amidotransferase C subunit"/>
    <property type="match status" value="1"/>
</dbReference>
<proteinExistence type="inferred from homology"/>
<dbReference type="GO" id="GO:0005524">
    <property type="term" value="F:ATP binding"/>
    <property type="evidence" value="ECO:0007669"/>
    <property type="project" value="UniProtKB-KW"/>
</dbReference>
<dbReference type="HAMAP" id="MF_00122">
    <property type="entry name" value="GatC"/>
    <property type="match status" value="1"/>
</dbReference>
<dbReference type="NCBIfam" id="TIGR00135">
    <property type="entry name" value="gatC"/>
    <property type="match status" value="1"/>
</dbReference>
<dbReference type="AlphaFoldDB" id="A0A1U7M766"/>
<keyword evidence="6 7" id="KW-0436">Ligase</keyword>
<dbReference type="OrthoDB" id="9813938at2"/>
<evidence type="ECO:0000256" key="1">
    <source>
        <dbReference type="ARBA" id="ARBA00010757"/>
    </source>
</evidence>
<evidence type="ECO:0000256" key="5">
    <source>
        <dbReference type="ARBA" id="ARBA00047913"/>
    </source>
</evidence>
<dbReference type="GO" id="GO:0070681">
    <property type="term" value="P:glutaminyl-tRNAGln biosynthesis via transamidation"/>
    <property type="evidence" value="ECO:0007669"/>
    <property type="project" value="TreeGrafter"/>
</dbReference>
<dbReference type="RefSeq" id="WP_075725441.1">
    <property type="nucleotide sequence ID" value="NZ_LTDM01000011.1"/>
</dbReference>
<evidence type="ECO:0000256" key="4">
    <source>
        <dbReference type="ARBA" id="ARBA00047380"/>
    </source>
</evidence>
<keyword evidence="6" id="KW-0067">ATP-binding</keyword>
<dbReference type="EC" id="6.3.5.-" evidence="6"/>
<protein>
    <recommendedName>
        <fullName evidence="6">Aspartyl/glutamyl-tRNA(Asn/Gln) amidotransferase subunit C</fullName>
        <shortName evidence="6">Asp/Glu-ADT subunit C</shortName>
        <ecNumber evidence="6">6.3.5.-</ecNumber>
    </recommendedName>
</protein>
<comment type="catalytic activity">
    <reaction evidence="5 6">
        <text>L-glutamyl-tRNA(Gln) + L-glutamine + ATP + H2O = L-glutaminyl-tRNA(Gln) + L-glutamate + ADP + phosphate + H(+)</text>
        <dbReference type="Rhea" id="RHEA:17521"/>
        <dbReference type="Rhea" id="RHEA-COMP:9681"/>
        <dbReference type="Rhea" id="RHEA-COMP:9684"/>
        <dbReference type="ChEBI" id="CHEBI:15377"/>
        <dbReference type="ChEBI" id="CHEBI:15378"/>
        <dbReference type="ChEBI" id="CHEBI:29985"/>
        <dbReference type="ChEBI" id="CHEBI:30616"/>
        <dbReference type="ChEBI" id="CHEBI:43474"/>
        <dbReference type="ChEBI" id="CHEBI:58359"/>
        <dbReference type="ChEBI" id="CHEBI:78520"/>
        <dbReference type="ChEBI" id="CHEBI:78521"/>
        <dbReference type="ChEBI" id="CHEBI:456216"/>
    </reaction>
</comment>
<dbReference type="GO" id="GO:0006412">
    <property type="term" value="P:translation"/>
    <property type="evidence" value="ECO:0007669"/>
    <property type="project" value="UniProtKB-UniRule"/>
</dbReference>
<comment type="caution">
    <text evidence="7">The sequence shown here is derived from an EMBL/GenBank/DDBJ whole genome shotgun (WGS) entry which is preliminary data.</text>
</comment>
<evidence type="ECO:0000256" key="2">
    <source>
        <dbReference type="ARBA" id="ARBA00011123"/>
    </source>
</evidence>